<evidence type="ECO:0000313" key="3">
    <source>
        <dbReference type="EMBL" id="CEL96972.1"/>
    </source>
</evidence>
<feature type="region of interest" description="Disordered" evidence="1">
    <location>
        <begin position="66"/>
        <end position="88"/>
    </location>
</feature>
<evidence type="ECO:0000259" key="2">
    <source>
        <dbReference type="PROSITE" id="PS51286"/>
    </source>
</evidence>
<dbReference type="InParanoid" id="A0A0G4EJN6"/>
<sequence>MRSLVMARARLRTALCARLHHHSRSCRSFSFSTAAAADGATEPPEALAFSPLVVGTIRLAQSVDNDVETKPIPPSPIPRPWPASADPSQIDEAASQLTGRLNAREDWWRQCERVCDAARRGELPSADVLKVLHAFMDLDGQEAREEEGRTTAHKPYLRKQTTKVDERHVECLYRSLLLTEKVAPLGEKEDGEGPQGAQKADKPATAALDADDILFLLKGLRELHFTRRARGEFFPAIVTAMRPLLAQYSTVDLIEVLDHLAALSIRGLEERQVFLTVPQLLSKRLDNTGEFGAPKPYELIRVFKAYSKARVSTELLRVLYDYVSRDLGEREGDGGESGGGGLLTPALAIHLLATMLGTRLYTVQAIEKLLLVARRTHLGLWASDSVELRSLKWIEVSLRLDYAQTYAGLSKEALEYLSLVRDLKYTDRSLQHHTILSYQLAHFLAKHSFPCKREMVGPYALKVCDRDERVAFEPIEKVHVFPDSKGKLRHFTETKLRHLEAMGWKVYTVAFHEWGRLRDYQDKADFVRRLLRENGLLGFPVEPRHGGTTV</sequence>
<dbReference type="VEuPathDB" id="CryptoDB:Vbra_12121"/>
<keyword evidence="4" id="KW-1185">Reference proteome</keyword>
<name>A0A0G4EJN6_VITBC</name>
<dbReference type="InterPro" id="IPR013584">
    <property type="entry name" value="RAP"/>
</dbReference>
<evidence type="ECO:0000313" key="4">
    <source>
        <dbReference type="Proteomes" id="UP000041254"/>
    </source>
</evidence>
<dbReference type="Pfam" id="PF08373">
    <property type="entry name" value="RAP"/>
    <property type="match status" value="1"/>
</dbReference>
<dbReference type="OrthoDB" id="273181at2759"/>
<dbReference type="PROSITE" id="PS51286">
    <property type="entry name" value="RAP"/>
    <property type="match status" value="1"/>
</dbReference>
<organism evidence="3 4">
    <name type="scientific">Vitrella brassicaformis (strain CCMP3155)</name>
    <dbReference type="NCBI Taxonomy" id="1169540"/>
    <lineage>
        <taxon>Eukaryota</taxon>
        <taxon>Sar</taxon>
        <taxon>Alveolata</taxon>
        <taxon>Colpodellida</taxon>
        <taxon>Vitrellaceae</taxon>
        <taxon>Vitrella</taxon>
    </lineage>
</organism>
<feature type="compositionally biased region" description="Pro residues" evidence="1">
    <location>
        <begin position="71"/>
        <end position="81"/>
    </location>
</feature>
<feature type="domain" description="RAP" evidence="2">
    <location>
        <begin position="470"/>
        <end position="529"/>
    </location>
</feature>
<dbReference type="AlphaFoldDB" id="A0A0G4EJN6"/>
<dbReference type="Proteomes" id="UP000041254">
    <property type="component" value="Unassembled WGS sequence"/>
</dbReference>
<proteinExistence type="predicted"/>
<protein>
    <recommendedName>
        <fullName evidence="2">RAP domain-containing protein</fullName>
    </recommendedName>
</protein>
<accession>A0A0G4EJN6</accession>
<gene>
    <name evidence="3" type="ORF">Vbra_12121</name>
</gene>
<feature type="region of interest" description="Disordered" evidence="1">
    <location>
        <begin position="184"/>
        <end position="204"/>
    </location>
</feature>
<dbReference type="EMBL" id="CDMY01000251">
    <property type="protein sequence ID" value="CEL96972.1"/>
    <property type="molecule type" value="Genomic_DNA"/>
</dbReference>
<dbReference type="SMART" id="SM00952">
    <property type="entry name" value="RAP"/>
    <property type="match status" value="1"/>
</dbReference>
<evidence type="ECO:0000256" key="1">
    <source>
        <dbReference type="SAM" id="MobiDB-lite"/>
    </source>
</evidence>
<reference evidence="3 4" key="1">
    <citation type="submission" date="2014-11" db="EMBL/GenBank/DDBJ databases">
        <authorList>
            <person name="Zhu J."/>
            <person name="Qi W."/>
            <person name="Song R."/>
        </authorList>
    </citation>
    <scope>NUCLEOTIDE SEQUENCE [LARGE SCALE GENOMIC DNA]</scope>
</reference>